<comment type="caution">
    <text evidence="1">The sequence shown here is derived from an EMBL/GenBank/DDBJ whole genome shotgun (WGS) entry which is preliminary data.</text>
</comment>
<keyword evidence="2" id="KW-1185">Reference proteome</keyword>
<accession>C6LKT1</accession>
<evidence type="ECO:0000313" key="2">
    <source>
        <dbReference type="Proteomes" id="UP000005561"/>
    </source>
</evidence>
<evidence type="ECO:0000313" key="1">
    <source>
        <dbReference type="EMBL" id="EET58819.1"/>
    </source>
</evidence>
<name>C6LKT1_9FIRM</name>
<protein>
    <submittedName>
        <fullName evidence="1">Uncharacterized protein</fullName>
    </submittedName>
</protein>
<dbReference type="Proteomes" id="UP000005561">
    <property type="component" value="Unassembled WGS sequence"/>
</dbReference>
<reference evidence="1" key="1">
    <citation type="submission" date="2009-07" db="EMBL/GenBank/DDBJ databases">
        <authorList>
            <person name="Weinstock G."/>
            <person name="Sodergren E."/>
            <person name="Clifton S."/>
            <person name="Fulton L."/>
            <person name="Fulton B."/>
            <person name="Courtney L."/>
            <person name="Fronick C."/>
            <person name="Harrison M."/>
            <person name="Strong C."/>
            <person name="Farmer C."/>
            <person name="Delahaunty K."/>
            <person name="Markovic C."/>
            <person name="Hall O."/>
            <person name="Minx P."/>
            <person name="Tomlinson C."/>
            <person name="Mitreva M."/>
            <person name="Nelson J."/>
            <person name="Hou S."/>
            <person name="Wollam A."/>
            <person name="Pepin K.H."/>
            <person name="Johnson M."/>
            <person name="Bhonagiri V."/>
            <person name="Nash W.E."/>
            <person name="Warren W."/>
            <person name="Chinwalla A."/>
            <person name="Mardis E.R."/>
            <person name="Wilson R.K."/>
        </authorList>
    </citation>
    <scope>NUCLEOTIDE SEQUENCE [LARGE SCALE GENOMIC DNA]</scope>
    <source>
        <strain evidence="1">DSM 14469</strain>
    </source>
</reference>
<proteinExistence type="predicted"/>
<organism evidence="1 2">
    <name type="scientific">Marvinbryantia formatexigens DSM 14469</name>
    <dbReference type="NCBI Taxonomy" id="478749"/>
    <lineage>
        <taxon>Bacteria</taxon>
        <taxon>Bacillati</taxon>
        <taxon>Bacillota</taxon>
        <taxon>Clostridia</taxon>
        <taxon>Lachnospirales</taxon>
        <taxon>Lachnospiraceae</taxon>
        <taxon>Marvinbryantia</taxon>
    </lineage>
</organism>
<dbReference type="AlphaFoldDB" id="C6LKT1"/>
<sequence length="80" mass="9326">MQPYPITSPISSFKSGFSQKNAGYFDIFKIIFSESIARCDIMKRNHIQCSFIFCRNILYSLCIKCDFPVILTHSSRIFYP</sequence>
<gene>
    <name evidence="1" type="ORF">BRYFOR_09279</name>
</gene>
<dbReference type="EMBL" id="ACCL02000025">
    <property type="protein sequence ID" value="EET58819.1"/>
    <property type="molecule type" value="Genomic_DNA"/>
</dbReference>